<evidence type="ECO:0000256" key="1">
    <source>
        <dbReference type="ARBA" id="ARBA00004651"/>
    </source>
</evidence>
<sequence>MAELAPGATGEPSPFTSAAGRWLDRIATWWALFGGLLFCAIVVMSIISIVGRKLFSAPIQGDMELLQMGSAIGAAAFLPLCEVYDHHIKVDAFTNGLSARARAWLDVLGHGLLALMGAMLTWRTALYAVSAKETMEVSALLLVPLWWPVSMLVPSFLLLTVAALARLGMSLRTATGGAA</sequence>
<comment type="caution">
    <text evidence="7">Lacks conserved residue(s) required for the propagation of feature annotation.</text>
</comment>
<keyword evidence="7" id="KW-0997">Cell inner membrane</keyword>
<organism evidence="9 10">
    <name type="scientific">Ottowia beijingensis</name>
    <dbReference type="NCBI Taxonomy" id="1207057"/>
    <lineage>
        <taxon>Bacteria</taxon>
        <taxon>Pseudomonadati</taxon>
        <taxon>Pseudomonadota</taxon>
        <taxon>Betaproteobacteria</taxon>
        <taxon>Burkholderiales</taxon>
        <taxon>Comamonadaceae</taxon>
        <taxon>Ottowia</taxon>
    </lineage>
</organism>
<comment type="caution">
    <text evidence="9">The sequence shown here is derived from an EMBL/GenBank/DDBJ whole genome shotgun (WGS) entry which is preliminary data.</text>
</comment>
<dbReference type="AlphaFoldDB" id="A0A853IQM8"/>
<dbReference type="GO" id="GO:0022857">
    <property type="term" value="F:transmembrane transporter activity"/>
    <property type="evidence" value="ECO:0007669"/>
    <property type="project" value="UniProtKB-UniRule"/>
</dbReference>
<dbReference type="EMBL" id="JACCKX010000001">
    <property type="protein sequence ID" value="NZA01165.1"/>
    <property type="molecule type" value="Genomic_DNA"/>
</dbReference>
<dbReference type="RefSeq" id="WP_180549668.1">
    <property type="nucleotide sequence ID" value="NZ_JACCKX010000001.1"/>
</dbReference>
<keyword evidence="3" id="KW-1003">Cell membrane</keyword>
<keyword evidence="2 7" id="KW-0813">Transport</keyword>
<evidence type="ECO:0000313" key="10">
    <source>
        <dbReference type="Proteomes" id="UP000589716"/>
    </source>
</evidence>
<comment type="subunit">
    <text evidence="7">The complex comprises the extracytoplasmic solute receptor protein and the two transmembrane proteins.</text>
</comment>
<comment type="subcellular location">
    <subcellularLocation>
        <location evidence="7">Cell inner membrane</location>
        <topology evidence="7">Multi-pass membrane protein</topology>
    </subcellularLocation>
    <subcellularLocation>
        <location evidence="1">Cell membrane</location>
        <topology evidence="1">Multi-pass membrane protein</topology>
    </subcellularLocation>
</comment>
<dbReference type="InterPro" id="IPR055348">
    <property type="entry name" value="DctQ"/>
</dbReference>
<keyword evidence="4 7" id="KW-0812">Transmembrane</keyword>
<protein>
    <recommendedName>
        <fullName evidence="7">TRAP transporter small permease protein</fullName>
    </recommendedName>
</protein>
<evidence type="ECO:0000256" key="4">
    <source>
        <dbReference type="ARBA" id="ARBA00022692"/>
    </source>
</evidence>
<keyword evidence="10" id="KW-1185">Reference proteome</keyword>
<comment type="function">
    <text evidence="7">Part of the tripartite ATP-independent periplasmic (TRAP) transport system.</text>
</comment>
<accession>A0A853IQM8</accession>
<dbReference type="Pfam" id="PF04290">
    <property type="entry name" value="DctQ"/>
    <property type="match status" value="1"/>
</dbReference>
<proteinExistence type="inferred from homology"/>
<gene>
    <name evidence="9" type="ORF">H0I39_04215</name>
</gene>
<evidence type="ECO:0000259" key="8">
    <source>
        <dbReference type="Pfam" id="PF04290"/>
    </source>
</evidence>
<evidence type="ECO:0000313" key="9">
    <source>
        <dbReference type="EMBL" id="NZA01165.1"/>
    </source>
</evidence>
<keyword evidence="5 7" id="KW-1133">Transmembrane helix</keyword>
<evidence type="ECO:0000256" key="3">
    <source>
        <dbReference type="ARBA" id="ARBA00022475"/>
    </source>
</evidence>
<evidence type="ECO:0000256" key="5">
    <source>
        <dbReference type="ARBA" id="ARBA00022989"/>
    </source>
</evidence>
<dbReference type="GO" id="GO:0005886">
    <property type="term" value="C:plasma membrane"/>
    <property type="evidence" value="ECO:0007669"/>
    <property type="project" value="UniProtKB-SubCell"/>
</dbReference>
<evidence type="ECO:0000256" key="2">
    <source>
        <dbReference type="ARBA" id="ARBA00022448"/>
    </source>
</evidence>
<evidence type="ECO:0000256" key="7">
    <source>
        <dbReference type="RuleBase" id="RU369079"/>
    </source>
</evidence>
<feature type="transmembrane region" description="Helical" evidence="7">
    <location>
        <begin position="145"/>
        <end position="165"/>
    </location>
</feature>
<keyword evidence="6 7" id="KW-0472">Membrane</keyword>
<reference evidence="9 10" key="1">
    <citation type="submission" date="2020-07" db="EMBL/GenBank/DDBJ databases">
        <authorList>
            <person name="Maaloum M."/>
        </authorList>
    </citation>
    <scope>NUCLEOTIDE SEQUENCE [LARGE SCALE GENOMIC DNA]</scope>
    <source>
        <strain evidence="9 10">GCS-AN-3</strain>
    </source>
</reference>
<comment type="similarity">
    <text evidence="7">Belongs to the TRAP transporter small permease family.</text>
</comment>
<feature type="transmembrane region" description="Helical" evidence="7">
    <location>
        <begin position="29"/>
        <end position="50"/>
    </location>
</feature>
<name>A0A853IQM8_9BURK</name>
<feature type="domain" description="Tripartite ATP-independent periplasmic transporters DctQ component" evidence="8">
    <location>
        <begin position="41"/>
        <end position="168"/>
    </location>
</feature>
<dbReference type="Proteomes" id="UP000589716">
    <property type="component" value="Unassembled WGS sequence"/>
</dbReference>
<feature type="transmembrane region" description="Helical" evidence="7">
    <location>
        <begin position="103"/>
        <end position="125"/>
    </location>
</feature>
<evidence type="ECO:0000256" key="6">
    <source>
        <dbReference type="ARBA" id="ARBA00023136"/>
    </source>
</evidence>